<dbReference type="InterPro" id="IPR036871">
    <property type="entry name" value="PX_dom_sf"/>
</dbReference>
<comment type="similarity">
    <text evidence="1">Belongs to the sorting nexin family.</text>
</comment>
<sequence>MVVSVSEMMDDAPEVSVSGFNLSVSSIKVTEAIKKENSLVFVVGAQEFPSKKQHFVDRKFEDFEWLQQCLLMPDGIPGLQGIIFPPLPAKPCAFQSNTQEKMIKQLGLLGLDDDWKTYCMALEMYLQLVVSHTTLGKNQVLRSFFTQTQGPGGQAGRKGILNRLSQALEEIKKENHQDVDEFFRNERASNSSLVRLTKATTERLIAVVRTQQNIALACGHFSTTLHLGVGPDEDPAAKTFSKLSLKLSEIIIIVKKNFECVAENNLNILGLGLDLVSRYEESEKEMLFRRTCKLVELEQNSKNLEKAKPAKKANMEEIKKASEKEFRHISDIARLEIQKLHRVRVEVFQQCLTSWCEKQLHAARETSSILSQHLCAFKQLDSTE</sequence>
<organism evidence="4 5">
    <name type="scientific">Paramormyrops kingsleyae</name>
    <dbReference type="NCBI Taxonomy" id="1676925"/>
    <lineage>
        <taxon>Eukaryota</taxon>
        <taxon>Metazoa</taxon>
        <taxon>Chordata</taxon>
        <taxon>Craniata</taxon>
        <taxon>Vertebrata</taxon>
        <taxon>Euteleostomi</taxon>
        <taxon>Actinopterygii</taxon>
        <taxon>Neopterygii</taxon>
        <taxon>Teleostei</taxon>
        <taxon>Osteoglossocephala</taxon>
        <taxon>Osteoglossomorpha</taxon>
        <taxon>Osteoglossiformes</taxon>
        <taxon>Mormyridae</taxon>
        <taxon>Paramormyrops</taxon>
    </lineage>
</organism>
<dbReference type="Gene3D" id="3.30.1520.10">
    <property type="entry name" value="Phox-like domain"/>
    <property type="match status" value="1"/>
</dbReference>
<feature type="domain" description="PX" evidence="3">
    <location>
        <begin position="1"/>
        <end position="152"/>
    </location>
</feature>
<evidence type="ECO:0000313" key="5">
    <source>
        <dbReference type="Proteomes" id="UP000261540"/>
    </source>
</evidence>
<dbReference type="GO" id="GO:0015031">
    <property type="term" value="P:protein transport"/>
    <property type="evidence" value="ECO:0007669"/>
    <property type="project" value="UniProtKB-KW"/>
</dbReference>
<reference evidence="4" key="1">
    <citation type="submission" date="2025-08" db="UniProtKB">
        <authorList>
            <consortium name="Ensembl"/>
        </authorList>
    </citation>
    <scope>IDENTIFICATION</scope>
</reference>
<protein>
    <submittedName>
        <fullName evidence="4">Si:dkey-28n18.9</fullName>
    </submittedName>
</protein>
<evidence type="ECO:0000256" key="2">
    <source>
        <dbReference type="ARBA" id="ARBA00022927"/>
    </source>
</evidence>
<dbReference type="Ensembl" id="ENSPKIT00000034583.1">
    <property type="protein sequence ID" value="ENSPKIP00000010450.1"/>
    <property type="gene ID" value="ENSPKIG00000025171.1"/>
</dbReference>
<accession>A0A3B3QXS2</accession>
<dbReference type="KEGG" id="pki:111840534"/>
<dbReference type="GeneTree" id="ENSGT00940000165984"/>
<dbReference type="PROSITE" id="PS50195">
    <property type="entry name" value="PX"/>
    <property type="match status" value="1"/>
</dbReference>
<dbReference type="GO" id="GO:0035091">
    <property type="term" value="F:phosphatidylinositol binding"/>
    <property type="evidence" value="ECO:0007669"/>
    <property type="project" value="InterPro"/>
</dbReference>
<proteinExistence type="inferred from homology"/>
<dbReference type="InterPro" id="IPR001683">
    <property type="entry name" value="PX_dom"/>
</dbReference>
<dbReference type="AlphaFoldDB" id="A0A3B3QXS2"/>
<reference evidence="4" key="2">
    <citation type="submission" date="2025-09" db="UniProtKB">
        <authorList>
            <consortium name="Ensembl"/>
        </authorList>
    </citation>
    <scope>IDENTIFICATION</scope>
</reference>
<dbReference type="PANTHER" id="PTHR45850">
    <property type="entry name" value="SORTING NEXIN FAMILY MEMBER"/>
    <property type="match status" value="1"/>
</dbReference>
<keyword evidence="2" id="KW-0813">Transport</keyword>
<evidence type="ECO:0000313" key="4">
    <source>
        <dbReference type="Ensembl" id="ENSPKIP00000010450.1"/>
    </source>
</evidence>
<dbReference type="SUPFAM" id="SSF64268">
    <property type="entry name" value="PX domain"/>
    <property type="match status" value="1"/>
</dbReference>
<dbReference type="Pfam" id="PF00787">
    <property type="entry name" value="PX"/>
    <property type="match status" value="1"/>
</dbReference>
<dbReference type="Proteomes" id="UP000261540">
    <property type="component" value="Unplaced"/>
</dbReference>
<name>A0A3B3QXS2_9TELE</name>
<evidence type="ECO:0000259" key="3">
    <source>
        <dbReference type="PROSITE" id="PS50195"/>
    </source>
</evidence>
<evidence type="ECO:0000256" key="1">
    <source>
        <dbReference type="ARBA" id="ARBA00010883"/>
    </source>
</evidence>
<dbReference type="CDD" id="cd06093">
    <property type="entry name" value="PX_domain"/>
    <property type="match status" value="1"/>
</dbReference>
<keyword evidence="5" id="KW-1185">Reference proteome</keyword>
<dbReference type="Gene3D" id="1.20.1270.60">
    <property type="entry name" value="Arfaptin homology (AH) domain/BAR domain"/>
    <property type="match status" value="1"/>
</dbReference>
<keyword evidence="2" id="KW-0653">Protein transport</keyword>
<dbReference type="OrthoDB" id="9976382at2759"/>
<dbReference type="STRING" id="1676925.ENSPKIP00000010450"/>
<dbReference type="PANTHER" id="PTHR45850:SF2">
    <property type="entry name" value="SORTING NEXIN-5-LIKE"/>
    <property type="match status" value="1"/>
</dbReference>
<dbReference type="InterPro" id="IPR027267">
    <property type="entry name" value="AH/BAR_dom_sf"/>
</dbReference>